<sequence length="238" mass="26854">MWLINVHTGKLEKHMVAPPYAILSHTWRDSEISFQDRTTYADIDTCCIDKSSSPELSEAINSMFRWYRDSAVCFAYLEDLPIGQGAATKLELERCRWFTRGWTLQELIVPTAVRFYDRGWNDRGTKAALRGAVSRITGVRLGVLLGEDLSRLGSIPVAVRMSWASRRTTTLPEDMALIYGEGANAFIRLQEEIIKRINDLSILAWDSRERCRIGPYCGILAASPADFAHASRNFATTS</sequence>
<keyword evidence="3" id="KW-1185">Reference proteome</keyword>
<dbReference type="AlphaFoldDB" id="A0AA40AMR7"/>
<evidence type="ECO:0000259" key="1">
    <source>
        <dbReference type="Pfam" id="PF26640"/>
    </source>
</evidence>
<name>A0AA40AMR7_9PEZI</name>
<dbReference type="InterPro" id="IPR058525">
    <property type="entry name" value="DUF8212"/>
</dbReference>
<protein>
    <recommendedName>
        <fullName evidence="1">DUF8212 domain-containing protein</fullName>
    </recommendedName>
</protein>
<proteinExistence type="predicted"/>
<gene>
    <name evidence="2" type="ORF">B0T26DRAFT_741525</name>
</gene>
<dbReference type="Proteomes" id="UP001172101">
    <property type="component" value="Unassembled WGS sequence"/>
</dbReference>
<dbReference type="Pfam" id="PF26640">
    <property type="entry name" value="DUF8212"/>
    <property type="match status" value="1"/>
</dbReference>
<dbReference type="RefSeq" id="XP_060297467.1">
    <property type="nucleotide sequence ID" value="XM_060443982.1"/>
</dbReference>
<dbReference type="PANTHER" id="PTHR10622">
    <property type="entry name" value="HET DOMAIN-CONTAINING PROTEIN"/>
    <property type="match status" value="1"/>
</dbReference>
<organism evidence="2 3">
    <name type="scientific">Lasiosphaeria miniovina</name>
    <dbReference type="NCBI Taxonomy" id="1954250"/>
    <lineage>
        <taxon>Eukaryota</taxon>
        <taxon>Fungi</taxon>
        <taxon>Dikarya</taxon>
        <taxon>Ascomycota</taxon>
        <taxon>Pezizomycotina</taxon>
        <taxon>Sordariomycetes</taxon>
        <taxon>Sordariomycetidae</taxon>
        <taxon>Sordariales</taxon>
        <taxon>Lasiosphaeriaceae</taxon>
        <taxon>Lasiosphaeria</taxon>
    </lineage>
</organism>
<dbReference type="EMBL" id="JAUIRO010000004">
    <property type="protein sequence ID" value="KAK0718674.1"/>
    <property type="molecule type" value="Genomic_DNA"/>
</dbReference>
<reference evidence="2" key="1">
    <citation type="submission" date="2023-06" db="EMBL/GenBank/DDBJ databases">
        <title>Genome-scale phylogeny and comparative genomics of the fungal order Sordariales.</title>
        <authorList>
            <consortium name="Lawrence Berkeley National Laboratory"/>
            <person name="Hensen N."/>
            <person name="Bonometti L."/>
            <person name="Westerberg I."/>
            <person name="Brannstrom I.O."/>
            <person name="Guillou S."/>
            <person name="Cros-Aarteil S."/>
            <person name="Calhoun S."/>
            <person name="Haridas S."/>
            <person name="Kuo A."/>
            <person name="Mondo S."/>
            <person name="Pangilinan J."/>
            <person name="Riley R."/>
            <person name="LaButti K."/>
            <person name="Andreopoulos B."/>
            <person name="Lipzen A."/>
            <person name="Chen C."/>
            <person name="Yanf M."/>
            <person name="Daum C."/>
            <person name="Ng V."/>
            <person name="Clum A."/>
            <person name="Steindorff A."/>
            <person name="Ohm R."/>
            <person name="Martin F."/>
            <person name="Silar P."/>
            <person name="Natvig D."/>
            <person name="Lalanne C."/>
            <person name="Gautier V."/>
            <person name="Ament-velasquez S.L."/>
            <person name="Kruys A."/>
            <person name="Hutchinson M.I."/>
            <person name="Powell A.J."/>
            <person name="Barry K."/>
            <person name="Miller A.N."/>
            <person name="Grigoriev I.V."/>
            <person name="Debuchy R."/>
            <person name="Gladieux P."/>
            <person name="Thoren M.H."/>
            <person name="Johannesson H."/>
        </authorList>
    </citation>
    <scope>NUCLEOTIDE SEQUENCE</scope>
    <source>
        <strain evidence="2">SMH2392-1A</strain>
    </source>
</reference>
<feature type="domain" description="DUF8212" evidence="1">
    <location>
        <begin position="184"/>
        <end position="207"/>
    </location>
</feature>
<accession>A0AA40AMR7</accession>
<evidence type="ECO:0000313" key="2">
    <source>
        <dbReference type="EMBL" id="KAK0718674.1"/>
    </source>
</evidence>
<dbReference type="PANTHER" id="PTHR10622:SF12">
    <property type="entry name" value="HET DOMAIN-CONTAINING PROTEIN"/>
    <property type="match status" value="1"/>
</dbReference>
<comment type="caution">
    <text evidence="2">The sequence shown here is derived from an EMBL/GenBank/DDBJ whole genome shotgun (WGS) entry which is preliminary data.</text>
</comment>
<evidence type="ECO:0000313" key="3">
    <source>
        <dbReference type="Proteomes" id="UP001172101"/>
    </source>
</evidence>
<dbReference type="GeneID" id="85327252"/>